<sequence>MYHLTVFKPEVLISENTPKEEADVTTVLACPLYDMWTSPVTERCSIGKKPCKVPLLKKGHVLKRLQFAKEHTDWPKEKWHNILWTEESKIRNT</sequence>
<evidence type="ECO:0000313" key="1">
    <source>
        <dbReference type="Ensembl" id="ENSMALP00000004773.1"/>
    </source>
</evidence>
<keyword evidence="2" id="KW-1185">Reference proteome</keyword>
<reference evidence="1" key="2">
    <citation type="submission" date="2025-09" db="UniProtKB">
        <authorList>
            <consortium name="Ensembl"/>
        </authorList>
    </citation>
    <scope>IDENTIFICATION</scope>
</reference>
<name>A0A3Q3IJ63_MONAL</name>
<evidence type="ECO:0000313" key="2">
    <source>
        <dbReference type="Proteomes" id="UP000261600"/>
    </source>
</evidence>
<evidence type="ECO:0008006" key="3">
    <source>
        <dbReference type="Google" id="ProtNLM"/>
    </source>
</evidence>
<organism evidence="1 2">
    <name type="scientific">Monopterus albus</name>
    <name type="common">Swamp eel</name>
    <dbReference type="NCBI Taxonomy" id="43700"/>
    <lineage>
        <taxon>Eukaryota</taxon>
        <taxon>Metazoa</taxon>
        <taxon>Chordata</taxon>
        <taxon>Craniata</taxon>
        <taxon>Vertebrata</taxon>
        <taxon>Euteleostomi</taxon>
        <taxon>Actinopterygii</taxon>
        <taxon>Neopterygii</taxon>
        <taxon>Teleostei</taxon>
        <taxon>Neoteleostei</taxon>
        <taxon>Acanthomorphata</taxon>
        <taxon>Anabantaria</taxon>
        <taxon>Synbranchiformes</taxon>
        <taxon>Synbranchidae</taxon>
        <taxon>Monopterus</taxon>
    </lineage>
</organism>
<dbReference type="AlphaFoldDB" id="A0A3Q3IJ63"/>
<dbReference type="Ensembl" id="ENSMALT00000004883.1">
    <property type="protein sequence ID" value="ENSMALP00000004773.1"/>
    <property type="gene ID" value="ENSMALG00000003462.1"/>
</dbReference>
<protein>
    <recommendedName>
        <fullName evidence="3">Transposase Tc1-like domain-containing protein</fullName>
    </recommendedName>
</protein>
<dbReference type="Gene3D" id="3.30.420.10">
    <property type="entry name" value="Ribonuclease H-like superfamily/Ribonuclease H"/>
    <property type="match status" value="1"/>
</dbReference>
<dbReference type="GO" id="GO:0003676">
    <property type="term" value="F:nucleic acid binding"/>
    <property type="evidence" value="ECO:0007669"/>
    <property type="project" value="InterPro"/>
</dbReference>
<proteinExistence type="predicted"/>
<reference evidence="1" key="1">
    <citation type="submission" date="2025-08" db="UniProtKB">
        <authorList>
            <consortium name="Ensembl"/>
        </authorList>
    </citation>
    <scope>IDENTIFICATION</scope>
</reference>
<dbReference type="Proteomes" id="UP000261600">
    <property type="component" value="Unplaced"/>
</dbReference>
<accession>A0A3Q3IJ63</accession>
<dbReference type="InterPro" id="IPR036397">
    <property type="entry name" value="RNaseH_sf"/>
</dbReference>